<reference evidence="14" key="1">
    <citation type="submission" date="2025-08" db="UniProtKB">
        <authorList>
            <consortium name="RefSeq"/>
        </authorList>
    </citation>
    <scope>IDENTIFICATION</scope>
</reference>
<organism evidence="13 14">
    <name type="scientific">Drosophila suzukii</name>
    <name type="common">Spotted-wing drosophila fruit fly</name>
    <dbReference type="NCBI Taxonomy" id="28584"/>
    <lineage>
        <taxon>Eukaryota</taxon>
        <taxon>Metazoa</taxon>
        <taxon>Ecdysozoa</taxon>
        <taxon>Arthropoda</taxon>
        <taxon>Hexapoda</taxon>
        <taxon>Insecta</taxon>
        <taxon>Pterygota</taxon>
        <taxon>Neoptera</taxon>
        <taxon>Endopterygota</taxon>
        <taxon>Diptera</taxon>
        <taxon>Brachycera</taxon>
        <taxon>Muscomorpha</taxon>
        <taxon>Ephydroidea</taxon>
        <taxon>Drosophilidae</taxon>
        <taxon>Drosophila</taxon>
        <taxon>Sophophora</taxon>
    </lineage>
</organism>
<dbReference type="SUPFAM" id="SSF48179">
    <property type="entry name" value="6-phosphogluconate dehydrogenase C-terminal domain-like"/>
    <property type="match status" value="1"/>
</dbReference>
<dbReference type="Gene3D" id="3.40.50.720">
    <property type="entry name" value="NAD(P)-binding Rossmann-like Domain"/>
    <property type="match status" value="1"/>
</dbReference>
<evidence type="ECO:0000313" key="14">
    <source>
        <dbReference type="RefSeq" id="XP_016939196.3"/>
    </source>
</evidence>
<evidence type="ECO:0000256" key="5">
    <source>
        <dbReference type="ARBA" id="ARBA00023064"/>
    </source>
</evidence>
<evidence type="ECO:0000256" key="2">
    <source>
        <dbReference type="ARBA" id="ARBA00008419"/>
    </source>
</evidence>
<keyword evidence="6 7" id="KW-0570">Pentose shunt</keyword>
<keyword evidence="7 11" id="KW-0521">NADP</keyword>
<dbReference type="InterPro" id="IPR006113">
    <property type="entry name" value="6PGDH_Gnd/GntZ"/>
</dbReference>
<dbReference type="GO" id="GO:0050661">
    <property type="term" value="F:NADP binding"/>
    <property type="evidence" value="ECO:0007669"/>
    <property type="project" value="InterPro"/>
</dbReference>
<feature type="binding site" evidence="10">
    <location>
        <position position="144"/>
    </location>
    <ligand>
        <name>NADP(+)</name>
        <dbReference type="ChEBI" id="CHEBI:58349"/>
    </ligand>
</feature>
<dbReference type="InterPro" id="IPR013328">
    <property type="entry name" value="6PGD_dom2"/>
</dbReference>
<evidence type="ECO:0000256" key="9">
    <source>
        <dbReference type="PIRSR" id="PIRSR000109-2"/>
    </source>
</evidence>
<dbReference type="InterPro" id="IPR006115">
    <property type="entry name" value="6PGDH_NADP-bd"/>
</dbReference>
<dbReference type="GeneID" id="108016847"/>
<comment type="function">
    <text evidence="7">Catalyzes the oxidative decarboxylation of 6-phosphogluconate to ribulose 5-phosphate and CO(2), with concomitant reduction of NADP to NADPH.</text>
</comment>
<gene>
    <name evidence="14" type="primary">Pgd</name>
</gene>
<evidence type="ECO:0000313" key="13">
    <source>
        <dbReference type="Proteomes" id="UP001652628"/>
    </source>
</evidence>
<dbReference type="Gene3D" id="1.10.1040.10">
    <property type="entry name" value="N-(1-d-carboxylethyl)-l-norvaline Dehydrogenase, domain 2"/>
    <property type="match status" value="1"/>
</dbReference>
<feature type="active site" description="Proton acceptor" evidence="8">
    <location>
        <position position="224"/>
    </location>
</feature>
<dbReference type="GO" id="GO:0004616">
    <property type="term" value="F:phosphogluconate dehydrogenase (decarboxylating) activity"/>
    <property type="evidence" value="ECO:0007669"/>
    <property type="project" value="UniProtKB-EC"/>
</dbReference>
<evidence type="ECO:0000256" key="4">
    <source>
        <dbReference type="ARBA" id="ARBA00023002"/>
    </source>
</evidence>
<dbReference type="InterPro" id="IPR006184">
    <property type="entry name" value="6PGdom_BS"/>
</dbReference>
<feature type="binding site" evidence="10">
    <location>
        <begin position="74"/>
        <end position="76"/>
    </location>
    <ligand>
        <name>NADP(+)</name>
        <dbReference type="ChEBI" id="CHEBI:58349"/>
    </ligand>
</feature>
<protein>
    <recommendedName>
        <fullName evidence="7 11">6-phosphogluconate dehydrogenase, decarboxylating</fullName>
        <ecNumber evidence="7 11">1.1.1.44</ecNumber>
    </recommendedName>
</protein>
<dbReference type="RefSeq" id="XP_016939196.3">
    <property type="nucleotide sequence ID" value="XM_017083707.4"/>
</dbReference>
<evidence type="ECO:0000256" key="10">
    <source>
        <dbReference type="PIRSR" id="PIRSR000109-3"/>
    </source>
</evidence>
<dbReference type="SUPFAM" id="SSF51735">
    <property type="entry name" value="NAD(P)-binding Rossmann-fold domains"/>
    <property type="match status" value="1"/>
</dbReference>
<name>A0AB39ZMT5_DROSZ</name>
<feature type="domain" description="6-phosphogluconate dehydrogenase C-terminal" evidence="12">
    <location>
        <begin position="220"/>
        <end position="508"/>
    </location>
</feature>
<dbReference type="GO" id="GO:0006098">
    <property type="term" value="P:pentose-phosphate shunt"/>
    <property type="evidence" value="ECO:0007669"/>
    <property type="project" value="UniProtKB-KW"/>
</dbReference>
<sequence>MVLKTYLFGIIDRWSAYRPYINCSLGESASLLKQIENTRNMSGQADIALIGLAVMGQNLILNMDEKGFKVVAYNRTVAKVKDFLANEAKGTNVIGADSLKDMVSKLKAPRKVMLLVKAGSAVDDFIQQLVPLLSAGDVIIDGGNSEYQDTSRRCDELAKLGLLYVGSGVSGGEEGARHGPSLMPGGHEAAWPLIRPIFQAICAKADGEPCCEWVGDGGAGHFVKMVHNGIEYGDMQLICEAYHIMQSLGLSADQMAEEFGKWNSAELDSFLIEITRDILKYKDNKGHLLERIRDTAGQKGTGKWTAIAALQYGVPVTLIGEAVFSRCLSALKDERVQASSSLKGPSTKAQVANLTKFLDDIKHALYCAKIVSYAQGFMLMREAARENKWRLNYGGIALMWRGGCIIRSVFLGNIKDAYTSQPQLSNLLLDDFFKKAIERGQDSWREVVANAFRWGIPVPALSTALSFFDGYRTAKLPANLLQAQRDYFGAHTYELLGQEGQFHHTNWTGTGGNVSASTYQA</sequence>
<dbReference type="PROSITE" id="PS00461">
    <property type="entry name" value="6PGD"/>
    <property type="match status" value="1"/>
</dbReference>
<proteinExistence type="inferred from homology"/>
<feature type="binding site" description="in other chain" evidence="9">
    <location>
        <position position="326"/>
    </location>
    <ligand>
        <name>substrate</name>
        <note>ligand shared between dimeric partners</note>
    </ligand>
</feature>
<dbReference type="Gene3D" id="1.20.5.320">
    <property type="entry name" value="6-Phosphogluconate Dehydrogenase, domain 3"/>
    <property type="match status" value="1"/>
</dbReference>
<comment type="similarity">
    <text evidence="2 7 11">Belongs to the 6-phosphogluconate dehydrogenase family.</text>
</comment>
<evidence type="ECO:0000259" key="12">
    <source>
        <dbReference type="SMART" id="SM01350"/>
    </source>
</evidence>
<evidence type="ECO:0000256" key="1">
    <source>
        <dbReference type="ARBA" id="ARBA00004874"/>
    </source>
</evidence>
<dbReference type="SMART" id="SM01350">
    <property type="entry name" value="6PGD"/>
    <property type="match status" value="1"/>
</dbReference>
<evidence type="ECO:0000256" key="3">
    <source>
        <dbReference type="ARBA" id="ARBA00011738"/>
    </source>
</evidence>
<feature type="binding site" evidence="9">
    <location>
        <position position="485"/>
    </location>
    <ligand>
        <name>substrate</name>
        <note>ligand shared between dimeric partners</note>
    </ligand>
</feature>
<dbReference type="PRINTS" id="PR00076">
    <property type="entry name" value="6PGDHDRGNASE"/>
</dbReference>
<dbReference type="InterPro" id="IPR006183">
    <property type="entry name" value="Pgluconate_DH"/>
</dbReference>
<dbReference type="PANTHER" id="PTHR11811">
    <property type="entry name" value="6-PHOSPHOGLUCONATE DEHYDROGENASE"/>
    <property type="match status" value="1"/>
</dbReference>
<dbReference type="PIRSF" id="PIRSF000109">
    <property type="entry name" value="6PGD"/>
    <property type="match status" value="1"/>
</dbReference>
<feature type="binding site" description="in other chain" evidence="9">
    <location>
        <position position="299"/>
    </location>
    <ligand>
        <name>substrate</name>
        <note>ligand shared between dimeric partners</note>
    </ligand>
</feature>
<evidence type="ECO:0000256" key="8">
    <source>
        <dbReference type="PIRSR" id="PIRSR000109-1"/>
    </source>
</evidence>
<dbReference type="NCBIfam" id="TIGR00873">
    <property type="entry name" value="gnd"/>
    <property type="match status" value="1"/>
</dbReference>
<dbReference type="InterPro" id="IPR006114">
    <property type="entry name" value="6PGDH_C"/>
</dbReference>
<keyword evidence="4 7" id="KW-0560">Oxidoreductase</keyword>
<keyword evidence="5 11" id="KW-0311">Gluconate utilization</keyword>
<dbReference type="GO" id="GO:0019521">
    <property type="term" value="P:D-gluconate metabolic process"/>
    <property type="evidence" value="ECO:0007669"/>
    <property type="project" value="UniProtKB-KW"/>
</dbReference>
<feature type="binding site" description="in other chain" evidence="9">
    <location>
        <position position="232"/>
    </location>
    <ligand>
        <name>substrate</name>
        <note>ligand shared between dimeric partners</note>
    </ligand>
</feature>
<accession>A0AB39ZMT5</accession>
<feature type="binding site" evidence="10">
    <location>
        <begin position="116"/>
        <end position="118"/>
    </location>
    <ligand>
        <name>NADP(+)</name>
        <dbReference type="ChEBI" id="CHEBI:58349"/>
    </ligand>
</feature>
<feature type="active site" description="Proton donor" evidence="8">
    <location>
        <position position="231"/>
    </location>
</feature>
<feature type="binding site" description="in other chain" evidence="9">
    <location>
        <begin position="170"/>
        <end position="172"/>
    </location>
    <ligand>
        <name>substrate</name>
        <note>ligand shared between dimeric partners</note>
    </ligand>
</feature>
<feature type="binding site" description="in other chain" evidence="9">
    <location>
        <begin position="227"/>
        <end position="228"/>
    </location>
    <ligand>
        <name>substrate</name>
        <note>ligand shared between dimeric partners</note>
    </ligand>
</feature>
<dbReference type="NCBIfam" id="NF006765">
    <property type="entry name" value="PRK09287.1"/>
    <property type="match status" value="1"/>
</dbReference>
<dbReference type="EC" id="1.1.1.44" evidence="7 11"/>
<comment type="catalytic activity">
    <reaction evidence="7 11">
        <text>6-phospho-D-gluconate + NADP(+) = D-ribulose 5-phosphate + CO2 + NADPH</text>
        <dbReference type="Rhea" id="RHEA:10116"/>
        <dbReference type="ChEBI" id="CHEBI:16526"/>
        <dbReference type="ChEBI" id="CHEBI:57783"/>
        <dbReference type="ChEBI" id="CHEBI:58121"/>
        <dbReference type="ChEBI" id="CHEBI:58349"/>
        <dbReference type="ChEBI" id="CHEBI:58759"/>
        <dbReference type="EC" id="1.1.1.44"/>
    </reaction>
</comment>
<dbReference type="Pfam" id="PF03446">
    <property type="entry name" value="NAD_binding_2"/>
    <property type="match status" value="1"/>
</dbReference>
<feature type="binding site" evidence="10">
    <location>
        <begin position="51"/>
        <end position="56"/>
    </location>
    <ligand>
        <name>NADP(+)</name>
        <dbReference type="ChEBI" id="CHEBI:58349"/>
    </ligand>
</feature>
<dbReference type="AlphaFoldDB" id="A0AB39ZMT5"/>
<dbReference type="InterPro" id="IPR008927">
    <property type="entry name" value="6-PGluconate_DH-like_C_sf"/>
</dbReference>
<comment type="pathway">
    <text evidence="1 7 11">Carbohydrate degradation; pentose phosphate pathway; D-ribulose 5-phosphate from D-glucose 6-phosphate (oxidative stage): step 3/3.</text>
</comment>
<evidence type="ECO:0000256" key="7">
    <source>
        <dbReference type="PIRNR" id="PIRNR000109"/>
    </source>
</evidence>
<feature type="binding site" evidence="9">
    <location>
        <position position="491"/>
    </location>
    <ligand>
        <name>substrate</name>
        <note>ligand shared between dimeric partners</note>
    </ligand>
</feature>
<feature type="binding site" description="in other chain" evidence="9">
    <location>
        <position position="144"/>
    </location>
    <ligand>
        <name>substrate</name>
        <note>ligand shared between dimeric partners</note>
    </ligand>
</feature>
<dbReference type="Pfam" id="PF00393">
    <property type="entry name" value="6PGD"/>
    <property type="match status" value="1"/>
</dbReference>
<comment type="subunit">
    <text evidence="3 7">Homodimer.</text>
</comment>
<evidence type="ECO:0000256" key="11">
    <source>
        <dbReference type="RuleBase" id="RU000485"/>
    </source>
</evidence>
<keyword evidence="13" id="KW-1185">Reference proteome</keyword>
<evidence type="ECO:0000256" key="6">
    <source>
        <dbReference type="ARBA" id="ARBA00023126"/>
    </source>
</evidence>
<dbReference type="InterPro" id="IPR036291">
    <property type="entry name" value="NAD(P)-bd_dom_sf"/>
</dbReference>
<dbReference type="Proteomes" id="UP001652628">
    <property type="component" value="Chromosome X"/>
</dbReference>